<dbReference type="Proteomes" id="UP001303473">
    <property type="component" value="Unassembled WGS sequence"/>
</dbReference>
<sequence length="199" mass="22385">MAMEVVALREIQVGEEVAHSCTPPFFKFPCMRYTLMIADAPLGYTRAERQEMLRAWGFECRCAMCSAPAEHVALSDSRRERLFEIHHTLSSHASEDETDGELLSHARVDQLVSEALTLIAQEELHPQVVVYCALFARAYMAIGDLALARKYVALSEENWILYGGEEHDNVDGSIVSSLSHPIHYVHKISSLFSQCSDKK</sequence>
<dbReference type="PANTHER" id="PTHR47332:SF6">
    <property type="entry name" value="SET DOMAIN-CONTAINING PROTEIN"/>
    <property type="match status" value="1"/>
</dbReference>
<organism evidence="1 2">
    <name type="scientific">Diplogelasinospora grovesii</name>
    <dbReference type="NCBI Taxonomy" id="303347"/>
    <lineage>
        <taxon>Eukaryota</taxon>
        <taxon>Fungi</taxon>
        <taxon>Dikarya</taxon>
        <taxon>Ascomycota</taxon>
        <taxon>Pezizomycotina</taxon>
        <taxon>Sordariomycetes</taxon>
        <taxon>Sordariomycetidae</taxon>
        <taxon>Sordariales</taxon>
        <taxon>Diplogelasinosporaceae</taxon>
        <taxon>Diplogelasinospora</taxon>
    </lineage>
</organism>
<evidence type="ECO:0008006" key="3">
    <source>
        <dbReference type="Google" id="ProtNLM"/>
    </source>
</evidence>
<dbReference type="EMBL" id="MU853788">
    <property type="protein sequence ID" value="KAK3940981.1"/>
    <property type="molecule type" value="Genomic_DNA"/>
</dbReference>
<evidence type="ECO:0000313" key="1">
    <source>
        <dbReference type="EMBL" id="KAK3940981.1"/>
    </source>
</evidence>
<proteinExistence type="predicted"/>
<dbReference type="Gene3D" id="2.170.270.10">
    <property type="entry name" value="SET domain"/>
    <property type="match status" value="1"/>
</dbReference>
<keyword evidence="2" id="KW-1185">Reference proteome</keyword>
<dbReference type="AlphaFoldDB" id="A0AAN6N893"/>
<dbReference type="PANTHER" id="PTHR47332">
    <property type="entry name" value="SET DOMAIN-CONTAINING PROTEIN 5"/>
    <property type="match status" value="1"/>
</dbReference>
<dbReference type="InterPro" id="IPR053185">
    <property type="entry name" value="SET_domain_protein"/>
</dbReference>
<reference evidence="2" key="1">
    <citation type="journal article" date="2023" name="Mol. Phylogenet. Evol.">
        <title>Genome-scale phylogeny and comparative genomics of the fungal order Sordariales.</title>
        <authorList>
            <person name="Hensen N."/>
            <person name="Bonometti L."/>
            <person name="Westerberg I."/>
            <person name="Brannstrom I.O."/>
            <person name="Guillou S."/>
            <person name="Cros-Aarteil S."/>
            <person name="Calhoun S."/>
            <person name="Haridas S."/>
            <person name="Kuo A."/>
            <person name="Mondo S."/>
            <person name="Pangilinan J."/>
            <person name="Riley R."/>
            <person name="LaButti K."/>
            <person name="Andreopoulos B."/>
            <person name="Lipzen A."/>
            <person name="Chen C."/>
            <person name="Yan M."/>
            <person name="Daum C."/>
            <person name="Ng V."/>
            <person name="Clum A."/>
            <person name="Steindorff A."/>
            <person name="Ohm R.A."/>
            <person name="Martin F."/>
            <person name="Silar P."/>
            <person name="Natvig D.O."/>
            <person name="Lalanne C."/>
            <person name="Gautier V."/>
            <person name="Ament-Velasquez S.L."/>
            <person name="Kruys A."/>
            <person name="Hutchinson M.I."/>
            <person name="Powell A.J."/>
            <person name="Barry K."/>
            <person name="Miller A.N."/>
            <person name="Grigoriev I.V."/>
            <person name="Debuchy R."/>
            <person name="Gladieux P."/>
            <person name="Hiltunen Thoren M."/>
            <person name="Johannesson H."/>
        </authorList>
    </citation>
    <scope>NUCLEOTIDE SEQUENCE [LARGE SCALE GENOMIC DNA]</scope>
    <source>
        <strain evidence="2">CBS 340.73</strain>
    </source>
</reference>
<gene>
    <name evidence="1" type="ORF">QBC46DRAFT_432749</name>
</gene>
<protein>
    <recommendedName>
        <fullName evidence="3">SET domain-containing protein</fullName>
    </recommendedName>
</protein>
<dbReference type="InterPro" id="IPR046341">
    <property type="entry name" value="SET_dom_sf"/>
</dbReference>
<comment type="caution">
    <text evidence="1">The sequence shown here is derived from an EMBL/GenBank/DDBJ whole genome shotgun (WGS) entry which is preliminary data.</text>
</comment>
<accession>A0AAN6N893</accession>
<name>A0AAN6N893_9PEZI</name>
<evidence type="ECO:0000313" key="2">
    <source>
        <dbReference type="Proteomes" id="UP001303473"/>
    </source>
</evidence>